<accession>A0A3R9QYB3</accession>
<reference evidence="2 3" key="1">
    <citation type="submission" date="2018-11" db="EMBL/GenBank/DDBJ databases">
        <title>Species Designations Belie Phenotypic and Genotypic Heterogeneity in Oral Streptococci.</title>
        <authorList>
            <person name="Velsko I."/>
        </authorList>
    </citation>
    <scope>NUCLEOTIDE SEQUENCE [LARGE SCALE GENOMIC DNA]</scope>
    <source>
        <strain evidence="2 3">BCC60</strain>
    </source>
</reference>
<evidence type="ECO:0000313" key="3">
    <source>
        <dbReference type="Proteomes" id="UP000281657"/>
    </source>
</evidence>
<dbReference type="RefSeq" id="WP_125840433.1">
    <property type="nucleotide sequence ID" value="NZ_RJNY01000002.1"/>
</dbReference>
<gene>
    <name evidence="2" type="ORF">D8847_01910</name>
</gene>
<comment type="caution">
    <text evidence="2">The sequence shown here is derived from an EMBL/GenBank/DDBJ whole genome shotgun (WGS) entry which is preliminary data.</text>
</comment>
<evidence type="ECO:0000256" key="1">
    <source>
        <dbReference type="SAM" id="Phobius"/>
    </source>
</evidence>
<feature type="transmembrane region" description="Helical" evidence="1">
    <location>
        <begin position="7"/>
        <end position="25"/>
    </location>
</feature>
<dbReference type="AlphaFoldDB" id="A0A3R9QYB3"/>
<sequence>MNKRKKWGIIALVICIIGGIVMFSLNHPNGKIFENKLTLTKTQQDNVVKGIVKNYDIDSIEFLELKKDIKTGTYHLIFIINDKIKTGLSVSRIEELNSNLNNIGLSPIENFKELKRGQPLDETEEILNFIKVKYIGE</sequence>
<organism evidence="2 3">
    <name type="scientific">Streptococcus mitis</name>
    <dbReference type="NCBI Taxonomy" id="28037"/>
    <lineage>
        <taxon>Bacteria</taxon>
        <taxon>Bacillati</taxon>
        <taxon>Bacillota</taxon>
        <taxon>Bacilli</taxon>
        <taxon>Lactobacillales</taxon>
        <taxon>Streptococcaceae</taxon>
        <taxon>Streptococcus</taxon>
        <taxon>Streptococcus mitis group</taxon>
    </lineage>
</organism>
<evidence type="ECO:0000313" key="2">
    <source>
        <dbReference type="EMBL" id="RSI98929.1"/>
    </source>
</evidence>
<dbReference type="Proteomes" id="UP000281657">
    <property type="component" value="Unassembled WGS sequence"/>
</dbReference>
<name>A0A3R9QYB3_STRMT</name>
<protein>
    <submittedName>
        <fullName evidence="2">Uncharacterized protein</fullName>
    </submittedName>
</protein>
<dbReference type="EMBL" id="RJNY01000002">
    <property type="protein sequence ID" value="RSI98929.1"/>
    <property type="molecule type" value="Genomic_DNA"/>
</dbReference>
<proteinExistence type="predicted"/>
<keyword evidence="1" id="KW-1133">Transmembrane helix</keyword>
<keyword evidence="1" id="KW-0812">Transmembrane</keyword>
<keyword evidence="1" id="KW-0472">Membrane</keyword>